<dbReference type="Pfam" id="PF16144">
    <property type="entry name" value="DUF4852"/>
    <property type="match status" value="1"/>
</dbReference>
<evidence type="ECO:0000313" key="1">
    <source>
        <dbReference type="EMBL" id="SFV52776.1"/>
    </source>
</evidence>
<proteinExistence type="predicted"/>
<evidence type="ECO:0008006" key="2">
    <source>
        <dbReference type="Google" id="ProtNLM"/>
    </source>
</evidence>
<dbReference type="EMBL" id="FPHB01000021">
    <property type="protein sequence ID" value="SFV52776.1"/>
    <property type="molecule type" value="Genomic_DNA"/>
</dbReference>
<dbReference type="AlphaFoldDB" id="A0A1W1BGW7"/>
<dbReference type="InterPro" id="IPR032325">
    <property type="entry name" value="DUF4852"/>
</dbReference>
<protein>
    <recommendedName>
        <fullName evidence="2">DUF4852 domain-containing protein</fullName>
    </recommendedName>
</protein>
<organism evidence="1">
    <name type="scientific">hydrothermal vent metagenome</name>
    <dbReference type="NCBI Taxonomy" id="652676"/>
    <lineage>
        <taxon>unclassified sequences</taxon>
        <taxon>metagenomes</taxon>
        <taxon>ecological metagenomes</taxon>
    </lineage>
</organism>
<sequence length="233" mass="27521">MKKLILFFFTLFVLSLQAETLDFNVKTDVDKLAYLAYSKDPFAVEENVWGAWFLYYRNHDLYKEVHEDEFELEDASNAYLKKLQKMAKYYNEKFKDHVFSITVPMRFGKYKRKGGYFKIENLTSQNYFTYSGDSMVDWARLSFNNTASSKDYDKVFLPREEAKILLKNRKDAYGNIDRTIHIKFDFKIADIKITDLPTIDGNDLELKVIGKIVKMDYIDQKTGKILKSVVFKK</sequence>
<reference evidence="1" key="1">
    <citation type="submission" date="2016-10" db="EMBL/GenBank/DDBJ databases">
        <authorList>
            <person name="de Groot N.N."/>
        </authorList>
    </citation>
    <scope>NUCLEOTIDE SEQUENCE</scope>
</reference>
<gene>
    <name evidence="1" type="ORF">MNB_SM-7-8</name>
</gene>
<name>A0A1W1BGW7_9ZZZZ</name>
<accession>A0A1W1BGW7</accession>